<dbReference type="Pfam" id="PF03480">
    <property type="entry name" value="DctP"/>
    <property type="match status" value="1"/>
</dbReference>
<comment type="caution">
    <text evidence="2">The sequence shown here is derived from an EMBL/GenBank/DDBJ whole genome shotgun (WGS) entry which is preliminary data.</text>
</comment>
<dbReference type="GO" id="GO:0055085">
    <property type="term" value="P:transmembrane transport"/>
    <property type="evidence" value="ECO:0007669"/>
    <property type="project" value="InterPro"/>
</dbReference>
<dbReference type="GO" id="GO:0030246">
    <property type="term" value="F:carbohydrate binding"/>
    <property type="evidence" value="ECO:0007669"/>
    <property type="project" value="TreeGrafter"/>
</dbReference>
<dbReference type="CDD" id="cd13671">
    <property type="entry name" value="PBP2_TRAP_SBP_like_3"/>
    <property type="match status" value="1"/>
</dbReference>
<evidence type="ECO:0000313" key="3">
    <source>
        <dbReference type="Proteomes" id="UP000037446"/>
    </source>
</evidence>
<accession>A0A0L1KH25</accession>
<dbReference type="NCBIfam" id="TIGR00787">
    <property type="entry name" value="dctP"/>
    <property type="match status" value="1"/>
</dbReference>
<name>A0A0L1KH25_9SPHN</name>
<dbReference type="STRING" id="1306953.J121_1702"/>
<organism evidence="2 3">
    <name type="scientific">Qipengyuania citrea LAMA 915</name>
    <dbReference type="NCBI Taxonomy" id="1306953"/>
    <lineage>
        <taxon>Bacteria</taxon>
        <taxon>Pseudomonadati</taxon>
        <taxon>Pseudomonadota</taxon>
        <taxon>Alphaproteobacteria</taxon>
        <taxon>Sphingomonadales</taxon>
        <taxon>Erythrobacteraceae</taxon>
        <taxon>Qipengyuania</taxon>
    </lineage>
</organism>
<evidence type="ECO:0000313" key="2">
    <source>
        <dbReference type="EMBL" id="KNH03375.1"/>
    </source>
</evidence>
<dbReference type="InterPro" id="IPR004682">
    <property type="entry name" value="TRAP_DctP"/>
</dbReference>
<dbReference type="InterPro" id="IPR018389">
    <property type="entry name" value="DctP_fam"/>
</dbReference>
<dbReference type="RefSeq" id="WP_157052041.1">
    <property type="nucleotide sequence ID" value="NZ_JYNE01000011.1"/>
</dbReference>
<evidence type="ECO:0000256" key="1">
    <source>
        <dbReference type="ARBA" id="ARBA00022729"/>
    </source>
</evidence>
<dbReference type="PANTHER" id="PTHR33376:SF2">
    <property type="entry name" value="DICARBOXYLATE-BINDING PERIPLASMIC PROTEIN"/>
    <property type="match status" value="1"/>
</dbReference>
<dbReference type="PROSITE" id="PS51318">
    <property type="entry name" value="TAT"/>
    <property type="match status" value="1"/>
</dbReference>
<dbReference type="InterPro" id="IPR038404">
    <property type="entry name" value="TRAP_DctP_sf"/>
</dbReference>
<dbReference type="PIRSF" id="PIRSF006470">
    <property type="entry name" value="DctB"/>
    <property type="match status" value="1"/>
</dbReference>
<dbReference type="PATRIC" id="fig|1306953.7.peg.1749"/>
<keyword evidence="1" id="KW-0732">Signal</keyword>
<dbReference type="NCBIfam" id="NF037995">
    <property type="entry name" value="TRAP_S1"/>
    <property type="match status" value="1"/>
</dbReference>
<reference evidence="2" key="1">
    <citation type="submission" date="2015-02" db="EMBL/GenBank/DDBJ databases">
        <authorList>
            <person name="Chooi Y.-H."/>
        </authorList>
    </citation>
    <scope>NUCLEOTIDE SEQUENCE [LARGE SCALE GENOMIC DNA]</scope>
    <source>
        <strain evidence="2">LAMA 915</strain>
    </source>
</reference>
<dbReference type="EMBL" id="JYNE01000011">
    <property type="protein sequence ID" value="KNH03375.1"/>
    <property type="molecule type" value="Genomic_DNA"/>
</dbReference>
<dbReference type="GO" id="GO:0030288">
    <property type="term" value="C:outer membrane-bounded periplasmic space"/>
    <property type="evidence" value="ECO:0007669"/>
    <property type="project" value="InterPro"/>
</dbReference>
<gene>
    <name evidence="2" type="ORF">J121_1702</name>
</gene>
<proteinExistence type="predicted"/>
<dbReference type="AlphaFoldDB" id="A0A0L1KH25"/>
<dbReference type="Proteomes" id="UP000037446">
    <property type="component" value="Unassembled WGS sequence"/>
</dbReference>
<dbReference type="InterPro" id="IPR006311">
    <property type="entry name" value="TAT_signal"/>
</dbReference>
<dbReference type="SUPFAM" id="SSF53850">
    <property type="entry name" value="Periplasmic binding protein-like II"/>
    <property type="match status" value="1"/>
</dbReference>
<protein>
    <submittedName>
        <fullName evidence="2">TRAP-type C4-dicarboxylate transport system, periplasmic component</fullName>
    </submittedName>
</protein>
<dbReference type="Gene3D" id="3.40.190.170">
    <property type="entry name" value="Bacterial extracellular solute-binding protein, family 7"/>
    <property type="match status" value="1"/>
</dbReference>
<dbReference type="PANTHER" id="PTHR33376">
    <property type="match status" value="1"/>
</dbReference>
<sequence>MTNGRMALSRRSVLAGGMVLGAGAILPGCKPVMSGLLTGADAHPGDYPTVRAVEFMGRYLDEKTGGRLGIRMFAGGQLGSETDTLEITSFGGIDFNRVNFAPLNSIEPMTLPFCLPFVFDSVAHMRRVVDSEVGDEVMASLEPHNLIGLCIYDSGARSFYNVRRPITTPEDLRGLKIRVPASDLYIAMVNALGANAVPIPFGEIYQSLAQGVIDGAENNWPTFVGERHYEVANYLSLTQHLLTPEALVMSKASWERLSRADQLLVREAAKASVVEMRRLWDIRVDEAKAAVAASDVAVNTVDTEPFAALMRPVWDQFITTPAQQDIVRRIRDMREG</sequence>